<keyword evidence="3" id="KW-0540">Nuclease</keyword>
<dbReference type="Pfam" id="PF06616">
    <property type="entry name" value="BsuBI_PstI_RE"/>
    <property type="match status" value="1"/>
</dbReference>
<keyword evidence="3" id="KW-0378">Hydrolase</keyword>
<evidence type="ECO:0000259" key="1">
    <source>
        <dbReference type="Pfam" id="PF06616"/>
    </source>
</evidence>
<protein>
    <submittedName>
        <fullName evidence="3">Restriction endonuclease</fullName>
    </submittedName>
</protein>
<dbReference type="Proteomes" id="UP000215223">
    <property type="component" value="Unassembled WGS sequence"/>
</dbReference>
<dbReference type="Gene3D" id="1.10.10.1820">
    <property type="entry name" value="BsuBI/PstI restriction endonuclease-like"/>
    <property type="match status" value="1"/>
</dbReference>
<evidence type="ECO:0000313" key="4">
    <source>
        <dbReference type="Proteomes" id="UP000215223"/>
    </source>
</evidence>
<dbReference type="AlphaFoldDB" id="A0A229SF81"/>
<organism evidence="3 4">
    <name type="scientific">Amycolatopsis thailandensis</name>
    <dbReference type="NCBI Taxonomy" id="589330"/>
    <lineage>
        <taxon>Bacteria</taxon>
        <taxon>Bacillati</taxon>
        <taxon>Actinomycetota</taxon>
        <taxon>Actinomycetes</taxon>
        <taxon>Pseudonocardiales</taxon>
        <taxon>Pseudonocardiaceae</taxon>
        <taxon>Amycolatopsis</taxon>
    </lineage>
</organism>
<sequence>MREPISPDEAERRLQVIFPRAAFDSVLSSPLAGMAVAACIHVDAVCSSSDDPDIVEWARPSTVVWMSSEALSRTSDADRLAWRTAAAKGSKQVEDLHTHWGVPFQPKYKDNSRETLRDETFRKWREHGALRMRPGLPTSSSKPRWALLNDFADLFNPSLTEEDFEQSADEWREKHLDPGTRLRAIHALDTETAAHAVTVTLPNNTTRTLEPGHSSKIIKGVIETWAPARLVQPVVLTISEPGDKVHIGDERTLRALGINIDLANVLPDAVIADIGADPVHFWIIEAVASDGPVSEERRKALLAWAAQQNIKAERCSFLTAFLSRNHAAAKKRLKDIASGTWAWFADEPGHELAWYKVVPTSDGL</sequence>
<reference evidence="3 4" key="1">
    <citation type="submission" date="2017-07" db="EMBL/GenBank/DDBJ databases">
        <title>Amycolatopsis thailandensis Genome sequencing and assembly.</title>
        <authorList>
            <person name="Kaur N."/>
            <person name="Mayilraj S."/>
        </authorList>
    </citation>
    <scope>NUCLEOTIDE SEQUENCE [LARGE SCALE GENOMIC DNA]</scope>
    <source>
        <strain evidence="3 4">JCM 16380</strain>
    </source>
</reference>
<keyword evidence="3" id="KW-0255">Endonuclease</keyword>
<dbReference type="RefSeq" id="WP_093933031.1">
    <property type="nucleotide sequence ID" value="NZ_NMQT01000022.1"/>
</dbReference>
<dbReference type="Gene3D" id="3.40.1350.80">
    <property type="match status" value="1"/>
</dbReference>
<accession>A0A229SF81</accession>
<dbReference type="InterPro" id="IPR041963">
    <property type="entry name" value="BsuBI/PstI_C_sf"/>
</dbReference>
<dbReference type="InterPro" id="IPR041962">
    <property type="entry name" value="BsuBI/PstI_N_sf"/>
</dbReference>
<dbReference type="InterPro" id="IPR009528">
    <property type="entry name" value="Restrct_endonuc_II_BsuBI_C"/>
</dbReference>
<dbReference type="EMBL" id="NMQT01000022">
    <property type="protein sequence ID" value="OXM57587.1"/>
    <property type="molecule type" value="Genomic_DNA"/>
</dbReference>
<dbReference type="GO" id="GO:0009307">
    <property type="term" value="P:DNA restriction-modification system"/>
    <property type="evidence" value="ECO:0007669"/>
    <property type="project" value="InterPro"/>
</dbReference>
<keyword evidence="4" id="KW-1185">Reference proteome</keyword>
<dbReference type="GO" id="GO:0009036">
    <property type="term" value="F:type II site-specific deoxyribonuclease activity"/>
    <property type="evidence" value="ECO:0007669"/>
    <property type="project" value="InterPro"/>
</dbReference>
<feature type="domain" description="BsuBI/PstI restriction endonuclease" evidence="1">
    <location>
        <begin position="197"/>
        <end position="350"/>
    </location>
</feature>
<evidence type="ECO:0000259" key="2">
    <source>
        <dbReference type="Pfam" id="PF17728"/>
    </source>
</evidence>
<dbReference type="OrthoDB" id="9798907at2"/>
<dbReference type="Pfam" id="PF17728">
    <property type="entry name" value="BsuBI_PstI_RE_N"/>
    <property type="match status" value="1"/>
</dbReference>
<name>A0A229SF81_9PSEU</name>
<dbReference type="InterPro" id="IPR041454">
    <property type="entry name" value="BsuBI/PstI_N"/>
</dbReference>
<comment type="caution">
    <text evidence="3">The sequence shown here is derived from an EMBL/GenBank/DDBJ whole genome shotgun (WGS) entry which is preliminary data.</text>
</comment>
<feature type="domain" description="BsuBI/PstI restriction endonuclease HTH" evidence="2">
    <location>
        <begin position="81"/>
        <end position="178"/>
    </location>
</feature>
<dbReference type="GO" id="GO:0000287">
    <property type="term" value="F:magnesium ion binding"/>
    <property type="evidence" value="ECO:0007669"/>
    <property type="project" value="InterPro"/>
</dbReference>
<dbReference type="GO" id="GO:0003677">
    <property type="term" value="F:DNA binding"/>
    <property type="evidence" value="ECO:0007669"/>
    <property type="project" value="InterPro"/>
</dbReference>
<evidence type="ECO:0000313" key="3">
    <source>
        <dbReference type="EMBL" id="OXM57587.1"/>
    </source>
</evidence>
<gene>
    <name evidence="3" type="ORF">CFP71_07145</name>
</gene>
<proteinExistence type="predicted"/>